<feature type="transmembrane region" description="Helical" evidence="1">
    <location>
        <begin position="98"/>
        <end position="117"/>
    </location>
</feature>
<dbReference type="RefSeq" id="WP_379875845.1">
    <property type="nucleotide sequence ID" value="NZ_JBHUIP010000006.1"/>
</dbReference>
<sequence>MRDISEPGTAAEWLVALLDAPDDSGLHARAVRWLETDPANLIAWEEIARTYELLGMTVPLHRDSWATAAANSKGPRPLPDIAHRSTLPTARHPGRRRLVIGWAAAIAACVTGLLVSGQVARWTADYTTGTGQTQAVTLADGSKIRLGPQSALSVTYSSGDRRVHLLSGEAFFDVTPDTTRPFRIETEAVETSVLGTSFEVRREDAATHVAVRSGTVSVRNGASTTVLQAGDWLHASWSGQQDQGKMPTTDIAAWQDGYLIAKDRPVRAVIEDLRPYFDGMLLLRGDKLAEQPLTGVYKLSDPFAALQAVAATQGAKITRITPWITVISEIEK</sequence>
<keyword evidence="1" id="KW-1133">Transmembrane helix</keyword>
<dbReference type="Pfam" id="PF04773">
    <property type="entry name" value="FecR"/>
    <property type="match status" value="1"/>
</dbReference>
<evidence type="ECO:0000313" key="5">
    <source>
        <dbReference type="Proteomes" id="UP001597295"/>
    </source>
</evidence>
<evidence type="ECO:0000313" key="4">
    <source>
        <dbReference type="EMBL" id="MFD2262876.1"/>
    </source>
</evidence>
<dbReference type="Gene3D" id="2.60.120.1440">
    <property type="match status" value="1"/>
</dbReference>
<keyword evidence="1" id="KW-0812">Transmembrane</keyword>
<dbReference type="Pfam" id="PF16220">
    <property type="entry name" value="DUF4880"/>
    <property type="match status" value="1"/>
</dbReference>
<dbReference type="InterPro" id="IPR006860">
    <property type="entry name" value="FecR"/>
</dbReference>
<dbReference type="EMBL" id="JBHUIP010000006">
    <property type="protein sequence ID" value="MFD2262876.1"/>
    <property type="molecule type" value="Genomic_DNA"/>
</dbReference>
<evidence type="ECO:0000259" key="3">
    <source>
        <dbReference type="Pfam" id="PF16220"/>
    </source>
</evidence>
<accession>A0ABW5DSG4</accession>
<dbReference type="PANTHER" id="PTHR30273:SF2">
    <property type="entry name" value="PROTEIN FECR"/>
    <property type="match status" value="1"/>
</dbReference>
<feature type="domain" description="FecR protein" evidence="2">
    <location>
        <begin position="125"/>
        <end position="216"/>
    </location>
</feature>
<gene>
    <name evidence="4" type="ORF">ACFSM5_08250</name>
</gene>
<keyword evidence="1" id="KW-0472">Membrane</keyword>
<feature type="domain" description="FecR N-terminal" evidence="3">
    <location>
        <begin position="10"/>
        <end position="49"/>
    </location>
</feature>
<protein>
    <submittedName>
        <fullName evidence="4">FecR family protein</fullName>
    </submittedName>
</protein>
<dbReference type="InterPro" id="IPR012373">
    <property type="entry name" value="Ferrdict_sens_TM"/>
</dbReference>
<comment type="caution">
    <text evidence="4">The sequence shown here is derived from an EMBL/GenBank/DDBJ whole genome shotgun (WGS) entry which is preliminary data.</text>
</comment>
<name>A0ABW5DSG4_9PROT</name>
<organism evidence="4 5">
    <name type="scientific">Lacibacterium aquatile</name>
    <dbReference type="NCBI Taxonomy" id="1168082"/>
    <lineage>
        <taxon>Bacteria</taxon>
        <taxon>Pseudomonadati</taxon>
        <taxon>Pseudomonadota</taxon>
        <taxon>Alphaproteobacteria</taxon>
        <taxon>Rhodospirillales</taxon>
        <taxon>Rhodospirillaceae</taxon>
    </lineage>
</organism>
<proteinExistence type="predicted"/>
<keyword evidence="5" id="KW-1185">Reference proteome</keyword>
<dbReference type="InterPro" id="IPR032623">
    <property type="entry name" value="FecR_N"/>
</dbReference>
<dbReference type="PIRSF" id="PIRSF018266">
    <property type="entry name" value="FecR"/>
    <property type="match status" value="1"/>
</dbReference>
<dbReference type="Proteomes" id="UP001597295">
    <property type="component" value="Unassembled WGS sequence"/>
</dbReference>
<evidence type="ECO:0000256" key="1">
    <source>
        <dbReference type="SAM" id="Phobius"/>
    </source>
</evidence>
<dbReference type="PANTHER" id="PTHR30273">
    <property type="entry name" value="PERIPLASMIC SIGNAL SENSOR AND SIGMA FACTOR ACTIVATOR FECR-RELATED"/>
    <property type="match status" value="1"/>
</dbReference>
<reference evidence="5" key="1">
    <citation type="journal article" date="2019" name="Int. J. Syst. Evol. Microbiol.">
        <title>The Global Catalogue of Microorganisms (GCM) 10K type strain sequencing project: providing services to taxonomists for standard genome sequencing and annotation.</title>
        <authorList>
            <consortium name="The Broad Institute Genomics Platform"/>
            <consortium name="The Broad Institute Genome Sequencing Center for Infectious Disease"/>
            <person name="Wu L."/>
            <person name="Ma J."/>
        </authorList>
    </citation>
    <scope>NUCLEOTIDE SEQUENCE [LARGE SCALE GENOMIC DNA]</scope>
    <source>
        <strain evidence="5">CGMCC 1.19062</strain>
    </source>
</reference>
<evidence type="ECO:0000259" key="2">
    <source>
        <dbReference type="Pfam" id="PF04773"/>
    </source>
</evidence>